<dbReference type="InterPro" id="IPR050563">
    <property type="entry name" value="4-hydroxybenzoyl-CoA_TE"/>
</dbReference>
<evidence type="ECO:0000313" key="3">
    <source>
        <dbReference type="EMBL" id="MTD61957.1"/>
    </source>
</evidence>
<proteinExistence type="inferred from homology"/>
<evidence type="ECO:0000313" key="4">
    <source>
        <dbReference type="Proteomes" id="UP000437824"/>
    </source>
</evidence>
<reference evidence="3 4" key="1">
    <citation type="submission" date="2019-11" db="EMBL/GenBank/DDBJ databases">
        <title>Draft genome sequence of Blautia luti DSM 14534T, isolated from human stool.</title>
        <authorList>
            <person name="Ortiz R."/>
            <person name="Melis-Arcos F."/>
            <person name="Covarrubias P."/>
            <person name="Cardenas J.P."/>
            <person name="Perez-Donoso J."/>
            <person name="Almonacid D."/>
        </authorList>
    </citation>
    <scope>NUCLEOTIDE SEQUENCE [LARGE SCALE GENOMIC DNA]</scope>
    <source>
        <strain evidence="3 4">DSM 14534</strain>
    </source>
</reference>
<sequence length="151" mass="17558">MYIYLRKAQYHETDQMGIIHHSNYVKWMEEARIGYMDQMGFSYKKVEELGVISPVVEISVSYKKQVSFDDEIEIRVSIKKYNGISLEFNYEFFNRTKNEICTTAYSRHCFLKDECLISVKKTIPELDHAISDCMGSKTEHTGRGNSNTGIS</sequence>
<dbReference type="EMBL" id="WMBC01000010">
    <property type="protein sequence ID" value="MTD61957.1"/>
    <property type="molecule type" value="Genomic_DNA"/>
</dbReference>
<dbReference type="InterPro" id="IPR006684">
    <property type="entry name" value="YbgC/YbaW"/>
</dbReference>
<dbReference type="RefSeq" id="WP_118511495.1">
    <property type="nucleotide sequence ID" value="NZ_WMBC01000010.1"/>
</dbReference>
<dbReference type="CDD" id="cd00586">
    <property type="entry name" value="4HBT"/>
    <property type="match status" value="1"/>
</dbReference>
<dbReference type="PANTHER" id="PTHR31793">
    <property type="entry name" value="4-HYDROXYBENZOYL-COA THIOESTERASE FAMILY MEMBER"/>
    <property type="match status" value="1"/>
</dbReference>
<accession>A0A844GNY8</accession>
<keyword evidence="2 3" id="KW-0378">Hydrolase</keyword>
<organism evidence="3 4">
    <name type="scientific">Blautia luti DSM 14534 = JCM 17040</name>
    <dbReference type="NCBI Taxonomy" id="649762"/>
    <lineage>
        <taxon>Bacteria</taxon>
        <taxon>Bacillati</taxon>
        <taxon>Bacillota</taxon>
        <taxon>Clostridia</taxon>
        <taxon>Lachnospirales</taxon>
        <taxon>Lachnospiraceae</taxon>
        <taxon>Blautia</taxon>
    </lineage>
</organism>
<dbReference type="SUPFAM" id="SSF54637">
    <property type="entry name" value="Thioesterase/thiol ester dehydrase-isomerase"/>
    <property type="match status" value="1"/>
</dbReference>
<dbReference type="PANTHER" id="PTHR31793:SF27">
    <property type="entry name" value="NOVEL THIOESTERASE SUPERFAMILY DOMAIN AND SAPOSIN A-TYPE DOMAIN CONTAINING PROTEIN (0610012H03RIK)"/>
    <property type="match status" value="1"/>
</dbReference>
<dbReference type="Gene3D" id="3.10.129.10">
    <property type="entry name" value="Hotdog Thioesterase"/>
    <property type="match status" value="1"/>
</dbReference>
<evidence type="ECO:0000256" key="1">
    <source>
        <dbReference type="ARBA" id="ARBA00005953"/>
    </source>
</evidence>
<gene>
    <name evidence="3" type="ORF">GKZ57_12010</name>
</gene>
<evidence type="ECO:0000256" key="2">
    <source>
        <dbReference type="ARBA" id="ARBA00022801"/>
    </source>
</evidence>
<dbReference type="GO" id="GO:0047617">
    <property type="term" value="F:fatty acyl-CoA hydrolase activity"/>
    <property type="evidence" value="ECO:0007669"/>
    <property type="project" value="TreeGrafter"/>
</dbReference>
<comment type="caution">
    <text evidence="3">The sequence shown here is derived from an EMBL/GenBank/DDBJ whole genome shotgun (WGS) entry which is preliminary data.</text>
</comment>
<dbReference type="NCBIfam" id="TIGR00051">
    <property type="entry name" value="YbgC/FadM family acyl-CoA thioesterase"/>
    <property type="match status" value="1"/>
</dbReference>
<comment type="similarity">
    <text evidence="1">Belongs to the 4-hydroxybenzoyl-CoA thioesterase family.</text>
</comment>
<dbReference type="Pfam" id="PF13279">
    <property type="entry name" value="4HBT_2"/>
    <property type="match status" value="1"/>
</dbReference>
<protein>
    <submittedName>
        <fullName evidence="3">YbgC/FadM family acyl-CoA thioesterase</fullName>
        <ecNumber evidence="3">3.1.2.-</ecNumber>
    </submittedName>
</protein>
<dbReference type="Proteomes" id="UP000437824">
    <property type="component" value="Unassembled WGS sequence"/>
</dbReference>
<dbReference type="AlphaFoldDB" id="A0A844GNY8"/>
<name>A0A844GNY8_9FIRM</name>
<dbReference type="InterPro" id="IPR029069">
    <property type="entry name" value="HotDog_dom_sf"/>
</dbReference>
<dbReference type="EC" id="3.1.2.-" evidence="3"/>